<feature type="transmembrane region" description="Helical" evidence="1">
    <location>
        <begin position="200"/>
        <end position="222"/>
    </location>
</feature>
<keyword evidence="3" id="KW-1185">Reference proteome</keyword>
<accession>A0A542DMF4</accession>
<feature type="transmembrane region" description="Helical" evidence="1">
    <location>
        <begin position="42"/>
        <end position="59"/>
    </location>
</feature>
<feature type="transmembrane region" description="Helical" evidence="1">
    <location>
        <begin position="331"/>
        <end position="356"/>
    </location>
</feature>
<gene>
    <name evidence="2" type="ORF">FB471_3946</name>
</gene>
<dbReference type="EMBL" id="VFML01000001">
    <property type="protein sequence ID" value="TQJ04164.1"/>
    <property type="molecule type" value="Genomic_DNA"/>
</dbReference>
<evidence type="ECO:0000256" key="1">
    <source>
        <dbReference type="SAM" id="Phobius"/>
    </source>
</evidence>
<evidence type="ECO:0008006" key="4">
    <source>
        <dbReference type="Google" id="ProtNLM"/>
    </source>
</evidence>
<dbReference type="Proteomes" id="UP000320876">
    <property type="component" value="Unassembled WGS sequence"/>
</dbReference>
<feature type="transmembrane region" description="Helical" evidence="1">
    <location>
        <begin position="253"/>
        <end position="272"/>
    </location>
</feature>
<keyword evidence="1" id="KW-1133">Transmembrane helix</keyword>
<evidence type="ECO:0000313" key="3">
    <source>
        <dbReference type="Proteomes" id="UP000320876"/>
    </source>
</evidence>
<feature type="transmembrane region" description="Helical" evidence="1">
    <location>
        <begin position="386"/>
        <end position="403"/>
    </location>
</feature>
<dbReference type="RefSeq" id="WP_246076485.1">
    <property type="nucleotide sequence ID" value="NZ_VFML01000001.1"/>
</dbReference>
<protein>
    <recommendedName>
        <fullName evidence="4">Copper-transporting ATPase</fullName>
    </recommendedName>
</protein>
<proteinExistence type="predicted"/>
<dbReference type="Pfam" id="PF20176">
    <property type="entry name" value="DUF6541"/>
    <property type="match status" value="1"/>
</dbReference>
<keyword evidence="1" id="KW-0472">Membrane</keyword>
<organism evidence="2 3">
    <name type="scientific">Amycolatopsis cihanbeyliensis</name>
    <dbReference type="NCBI Taxonomy" id="1128664"/>
    <lineage>
        <taxon>Bacteria</taxon>
        <taxon>Bacillati</taxon>
        <taxon>Actinomycetota</taxon>
        <taxon>Actinomycetes</taxon>
        <taxon>Pseudonocardiales</taxon>
        <taxon>Pseudonocardiaceae</taxon>
        <taxon>Amycolatopsis</taxon>
    </lineage>
</organism>
<feature type="transmembrane region" description="Helical" evidence="1">
    <location>
        <begin position="446"/>
        <end position="465"/>
    </location>
</feature>
<dbReference type="InterPro" id="IPR046671">
    <property type="entry name" value="DUF6541"/>
</dbReference>
<feature type="transmembrane region" description="Helical" evidence="1">
    <location>
        <begin position="176"/>
        <end position="193"/>
    </location>
</feature>
<evidence type="ECO:0000313" key="2">
    <source>
        <dbReference type="EMBL" id="TQJ04164.1"/>
    </source>
</evidence>
<reference evidence="2 3" key="1">
    <citation type="submission" date="2019-06" db="EMBL/GenBank/DDBJ databases">
        <title>Sequencing the genomes of 1000 actinobacteria strains.</title>
        <authorList>
            <person name="Klenk H.-P."/>
        </authorList>
    </citation>
    <scope>NUCLEOTIDE SEQUENCE [LARGE SCALE GENOMIC DNA]</scope>
    <source>
        <strain evidence="2 3">DSM 45679</strain>
    </source>
</reference>
<dbReference type="AlphaFoldDB" id="A0A542DMF4"/>
<feature type="transmembrane region" description="Helical" evidence="1">
    <location>
        <begin position="6"/>
        <end position="30"/>
    </location>
</feature>
<feature type="transmembrane region" description="Helical" evidence="1">
    <location>
        <begin position="65"/>
        <end position="87"/>
    </location>
</feature>
<feature type="transmembrane region" description="Helical" evidence="1">
    <location>
        <begin position="284"/>
        <end position="311"/>
    </location>
</feature>
<feature type="transmembrane region" description="Helical" evidence="1">
    <location>
        <begin position="228"/>
        <end position="246"/>
    </location>
</feature>
<comment type="caution">
    <text evidence="2">The sequence shown here is derived from an EMBL/GenBank/DDBJ whole genome shotgun (WGS) entry which is preliminary data.</text>
</comment>
<sequence>MPNTVSPWPILFTVAVTIAVIVVPGLLVALASGMRGWRAAGTAPLLSYAVAGLSGPWLAALGLPFGLTGFIVAVAAFAAVGAGLRSLTVRKLHNGRRQGLDPVRWSRFAHLAVLACLLVAALVGGYTVLEGIVRVNAIPQGWDAVYHGNAVRYLADTGDGSLTGTSSTNWYGEGNALFYPNAYHLLAALGYQLSGASVPVILNVNTMLLPGLLALSLVALVHTFRGRAVLAGAAALVAVAPLAGFYESMNRGPLLPFLLGWVLTPLAAVALHRYLLRPAPDTGFVFVAAVAGLFTVHSSALFGAVLFAAPLIGQRWVAARGHRGRTVRADLLALVAAGLAVVLVVSQQLLGAIGLATSDIPYYGWGSTRPVNQAVGTLLTFQHQSAAPQVWLALALLLGLLFLPRLNGLRWIAGTALLSGVLYVAVSTSDHPLVMTIARPWWDDPYRFVAMAILPLLLIAAHGLAEVQATVARRLRGLPVPGGTWQAAGFGAVLLLGFGTVTGGLYTGSNARAITSGYYDPVDDNMKTSPAEAAAMRRLGELAAPGDWAMNDRADGSVWTYALSGVRTVAGHFDGTRQPAEAELLGAHFNEYPTNPEVRAAVRRLGVRWVILGGGGNFTEFTRQPGLTGLDDAPFLELVYRNPSASIYRLAPATGLPLPERNAYRSVVRSAPPSPR</sequence>
<name>A0A542DMF4_AMYCI</name>
<feature type="transmembrane region" description="Helical" evidence="1">
    <location>
        <begin position="485"/>
        <end position="506"/>
    </location>
</feature>
<feature type="transmembrane region" description="Helical" evidence="1">
    <location>
        <begin position="108"/>
        <end position="129"/>
    </location>
</feature>
<keyword evidence="1" id="KW-0812">Transmembrane</keyword>